<proteinExistence type="predicted"/>
<comment type="caution">
    <text evidence="2">The sequence shown here is derived from an EMBL/GenBank/DDBJ whole genome shotgun (WGS) entry which is preliminary data.</text>
</comment>
<name>A0ABN8LTV0_9CNID</name>
<keyword evidence="3" id="KW-1185">Reference proteome</keyword>
<evidence type="ECO:0000313" key="3">
    <source>
        <dbReference type="Proteomes" id="UP001159427"/>
    </source>
</evidence>
<protein>
    <submittedName>
        <fullName evidence="2">Uncharacterized protein</fullName>
    </submittedName>
</protein>
<dbReference type="Proteomes" id="UP001159427">
    <property type="component" value="Unassembled WGS sequence"/>
</dbReference>
<feature type="coiled-coil region" evidence="1">
    <location>
        <begin position="25"/>
        <end position="52"/>
    </location>
</feature>
<evidence type="ECO:0000313" key="2">
    <source>
        <dbReference type="EMBL" id="CAH3018978.1"/>
    </source>
</evidence>
<sequence length="145" mass="16665">MDAKGYLNVNDLRKIWKEEFLPCIKRELKSELEALRTSIKTLTARVDGIEKSQSFISEKYESFLKTLKSLNQTTNTPGKKDAELTKIAYSLAERANRVEQAVYRIDCAIDEVQQYSRRDCLEITGIPILPEESPKLLNLSKRLVL</sequence>
<evidence type="ECO:0000256" key="1">
    <source>
        <dbReference type="SAM" id="Coils"/>
    </source>
</evidence>
<reference evidence="2 3" key="1">
    <citation type="submission" date="2022-05" db="EMBL/GenBank/DDBJ databases">
        <authorList>
            <consortium name="Genoscope - CEA"/>
            <person name="William W."/>
        </authorList>
    </citation>
    <scope>NUCLEOTIDE SEQUENCE [LARGE SCALE GENOMIC DNA]</scope>
</reference>
<keyword evidence="1" id="KW-0175">Coiled coil</keyword>
<organism evidence="2 3">
    <name type="scientific">Porites evermanni</name>
    <dbReference type="NCBI Taxonomy" id="104178"/>
    <lineage>
        <taxon>Eukaryota</taxon>
        <taxon>Metazoa</taxon>
        <taxon>Cnidaria</taxon>
        <taxon>Anthozoa</taxon>
        <taxon>Hexacorallia</taxon>
        <taxon>Scleractinia</taxon>
        <taxon>Fungiina</taxon>
        <taxon>Poritidae</taxon>
        <taxon>Porites</taxon>
    </lineage>
</organism>
<gene>
    <name evidence="2" type="ORF">PEVE_00000541</name>
</gene>
<accession>A0ABN8LTV0</accession>
<dbReference type="EMBL" id="CALNXI010000102">
    <property type="protein sequence ID" value="CAH3018978.1"/>
    <property type="molecule type" value="Genomic_DNA"/>
</dbReference>